<dbReference type="PRINTS" id="PR00757">
    <property type="entry name" value="AMINEOXDASEF"/>
</dbReference>
<feature type="domain" description="Amine oxidase" evidence="5">
    <location>
        <begin position="18"/>
        <end position="426"/>
    </location>
</feature>
<dbReference type="OrthoDB" id="337830at2"/>
<evidence type="ECO:0000313" key="7">
    <source>
        <dbReference type="Proteomes" id="UP000598297"/>
    </source>
</evidence>
<dbReference type="EMBL" id="JAAAHS010000003">
    <property type="protein sequence ID" value="NBE50003.1"/>
    <property type="molecule type" value="Genomic_DNA"/>
</dbReference>
<feature type="binding site" evidence="4">
    <location>
        <begin position="38"/>
        <end position="39"/>
    </location>
    <ligand>
        <name>FAD</name>
        <dbReference type="ChEBI" id="CHEBI:57692"/>
    </ligand>
</feature>
<dbReference type="PANTHER" id="PTHR43563:SF14">
    <property type="entry name" value="AMINE OXIDASE"/>
    <property type="match status" value="1"/>
</dbReference>
<dbReference type="InterPro" id="IPR001613">
    <property type="entry name" value="Flavin_amine_oxidase"/>
</dbReference>
<dbReference type="AlphaFoldDB" id="A0A964XJY5"/>
<feature type="binding site" evidence="4">
    <location>
        <position position="217"/>
    </location>
    <ligand>
        <name>FAD</name>
        <dbReference type="ChEBI" id="CHEBI:57692"/>
    </ligand>
</feature>
<name>A0A964XJY5_9ACTN</name>
<evidence type="ECO:0000256" key="4">
    <source>
        <dbReference type="PIRSR" id="PIRSR601613-1"/>
    </source>
</evidence>
<evidence type="ECO:0000256" key="2">
    <source>
        <dbReference type="ARBA" id="ARBA00005995"/>
    </source>
</evidence>
<keyword evidence="7" id="KW-1185">Reference proteome</keyword>
<feature type="binding site" evidence="4">
    <location>
        <position position="323"/>
    </location>
    <ligand>
        <name>substrate</name>
    </ligand>
</feature>
<dbReference type="Pfam" id="PF01593">
    <property type="entry name" value="Amino_oxidase"/>
    <property type="match status" value="1"/>
</dbReference>
<dbReference type="PANTHER" id="PTHR43563">
    <property type="entry name" value="AMINE OXIDASE"/>
    <property type="match status" value="1"/>
</dbReference>
<dbReference type="GO" id="GO:0016491">
    <property type="term" value="F:oxidoreductase activity"/>
    <property type="evidence" value="ECO:0007669"/>
    <property type="project" value="UniProtKB-KW"/>
</dbReference>
<evidence type="ECO:0000256" key="3">
    <source>
        <dbReference type="ARBA" id="ARBA00023002"/>
    </source>
</evidence>
<dbReference type="SUPFAM" id="SSF51905">
    <property type="entry name" value="FAD/NAD(P)-binding domain"/>
    <property type="match status" value="1"/>
</dbReference>
<accession>A0A964XJY5</accession>
<sequence>MELITRTPTSTVVVGAGLAGLTAARRLVDAGSEVTVLEARDRLGGRAHSVTDSFAEGQHGDLGAELVLRHYDSLIRTCGELGVELSDPVFFERPDTKPDETSLEGFLDEGRIIVDGELLTGEAFREVDTEIRKALRNAPLARHEIFEQWTRRARLSPRARGALSGVLRMAVQYDPFQTDGQHLVEGRLGAVRRIVGGSRRLVEALARGIDIRLDTPVLAVRQSGGRVTVETESGETISADRVIVAVPPFVVPTLGFDPPLPATRIGALTSLQRASGGKVIAQYAEGDAVRAALTRGVFSDGPINIAWVGNPYVTQGPAVVSGFLCGADRQFLESDDAAVAGLDAVVETAVGSPVTRIAATRKDWTPDRFALAMGTTLPAAQRGSLAAQFAFPDRRVHFAGDYTVGRLSGTMEAAVRSGERAADEVLRRPGRMQLAEIDSTLVRG</sequence>
<proteinExistence type="inferred from homology"/>
<reference evidence="6" key="1">
    <citation type="submission" date="2020-01" db="EMBL/GenBank/DDBJ databases">
        <title>Whole-genome analyses of novel actinobacteria.</title>
        <authorList>
            <person name="Sahin N."/>
        </authorList>
    </citation>
    <scope>NUCLEOTIDE SEQUENCE</scope>
    <source>
        <strain evidence="6">YC537</strain>
    </source>
</reference>
<comment type="caution">
    <text evidence="6">The sequence shown here is derived from an EMBL/GenBank/DDBJ whole genome shotgun (WGS) entry which is preliminary data.</text>
</comment>
<organism evidence="6 7">
    <name type="scientific">Streptomyces boluensis</name>
    <dbReference type="NCBI Taxonomy" id="1775135"/>
    <lineage>
        <taxon>Bacteria</taxon>
        <taxon>Bacillati</taxon>
        <taxon>Actinomycetota</taxon>
        <taxon>Actinomycetes</taxon>
        <taxon>Kitasatosporales</taxon>
        <taxon>Streptomycetaceae</taxon>
        <taxon>Streptomyces</taxon>
    </lineage>
</organism>
<evidence type="ECO:0000313" key="6">
    <source>
        <dbReference type="EMBL" id="NBE50003.1"/>
    </source>
</evidence>
<dbReference type="InterPro" id="IPR036188">
    <property type="entry name" value="FAD/NAD-bd_sf"/>
</dbReference>
<dbReference type="Gene3D" id="3.50.50.60">
    <property type="entry name" value="FAD/NAD(P)-binding domain"/>
    <property type="match status" value="1"/>
</dbReference>
<comment type="similarity">
    <text evidence="2">Belongs to the flavin monoamine oxidase family.</text>
</comment>
<dbReference type="RefSeq" id="WP_161692886.1">
    <property type="nucleotide sequence ID" value="NZ_JAAAHS010000003.1"/>
</dbReference>
<keyword evidence="3" id="KW-0560">Oxidoreductase</keyword>
<dbReference type="Proteomes" id="UP000598297">
    <property type="component" value="Unassembled WGS sequence"/>
</dbReference>
<comment type="cofactor">
    <cofactor evidence="1">
        <name>FAD</name>
        <dbReference type="ChEBI" id="CHEBI:57692"/>
    </cofactor>
</comment>
<dbReference type="InterPro" id="IPR050703">
    <property type="entry name" value="Flavin_MAO"/>
</dbReference>
<evidence type="ECO:0000259" key="5">
    <source>
        <dbReference type="Pfam" id="PF01593"/>
    </source>
</evidence>
<protein>
    <submittedName>
        <fullName evidence="6">FAD-dependent oxidoreductase</fullName>
    </submittedName>
</protein>
<gene>
    <name evidence="6" type="ORF">GUY60_00870</name>
</gene>
<evidence type="ECO:0000256" key="1">
    <source>
        <dbReference type="ARBA" id="ARBA00001974"/>
    </source>
</evidence>
<dbReference type="InterPro" id="IPR002937">
    <property type="entry name" value="Amino_oxidase"/>
</dbReference>